<sequence length="209" mass="22200">MNDPGGAPTTAVRRSLTQCLDDAPDDVVALIADGNAVDYGSLSDSAHYLAACLHRSGVDHGTRVGVLVAGAVDFAVAFCALERLGASIVLLDHSGMPDVLVDRLRRGDVERVLGHVGTEHVLDDVLVEADVTELPTIVAGDYSLTVVVDVVESRPVREIVFFEDDQGRAAVTALVAGLYAGATVARVPSIDSERRLTMHTRRSSEDEVR</sequence>
<dbReference type="Pfam" id="PF00501">
    <property type="entry name" value="AMP-binding"/>
    <property type="match status" value="1"/>
</dbReference>
<comment type="caution">
    <text evidence="2">The sequence shown here is derived from an EMBL/GenBank/DDBJ whole genome shotgun (WGS) entry which is preliminary data.</text>
</comment>
<name>A0A177YG97_9NOCA</name>
<dbReference type="RefSeq" id="WP_068424978.1">
    <property type="nucleotide sequence ID" value="NZ_LVHI01000012.1"/>
</dbReference>
<reference evidence="2 3" key="1">
    <citation type="submission" date="2016-03" db="EMBL/GenBank/DDBJ databases">
        <title>Genome sequence of Rhodococcus kyotonensis KB10.</title>
        <authorList>
            <person name="Jeong H."/>
            <person name="Hong C.E."/>
            <person name="Jo S.H."/>
            <person name="Park J.M."/>
        </authorList>
    </citation>
    <scope>NUCLEOTIDE SEQUENCE [LARGE SCALE GENOMIC DNA]</scope>
    <source>
        <strain evidence="2 3">KB10</strain>
    </source>
</reference>
<accession>A0A177YG97</accession>
<evidence type="ECO:0000313" key="3">
    <source>
        <dbReference type="Proteomes" id="UP000077519"/>
    </source>
</evidence>
<dbReference type="InterPro" id="IPR000873">
    <property type="entry name" value="AMP-dep_synth/lig_dom"/>
</dbReference>
<evidence type="ECO:0000259" key="1">
    <source>
        <dbReference type="Pfam" id="PF00501"/>
    </source>
</evidence>
<evidence type="ECO:0000313" key="2">
    <source>
        <dbReference type="EMBL" id="OAK54562.1"/>
    </source>
</evidence>
<dbReference type="EMBL" id="LVHI01000012">
    <property type="protein sequence ID" value="OAK54562.1"/>
    <property type="molecule type" value="Genomic_DNA"/>
</dbReference>
<proteinExistence type="predicted"/>
<dbReference type="SUPFAM" id="SSF56801">
    <property type="entry name" value="Acetyl-CoA synthetase-like"/>
    <property type="match status" value="1"/>
</dbReference>
<keyword evidence="3" id="KW-1185">Reference proteome</keyword>
<dbReference type="Proteomes" id="UP000077519">
    <property type="component" value="Unassembled WGS sequence"/>
</dbReference>
<protein>
    <recommendedName>
        <fullName evidence="1">AMP-dependent synthetase/ligase domain-containing protein</fullName>
    </recommendedName>
</protein>
<organism evidence="2 3">
    <name type="scientific">Rhodococcoides kyotonense</name>
    <dbReference type="NCBI Taxonomy" id="398843"/>
    <lineage>
        <taxon>Bacteria</taxon>
        <taxon>Bacillati</taxon>
        <taxon>Actinomycetota</taxon>
        <taxon>Actinomycetes</taxon>
        <taxon>Mycobacteriales</taxon>
        <taxon>Nocardiaceae</taxon>
        <taxon>Rhodococcoides</taxon>
    </lineage>
</organism>
<feature type="domain" description="AMP-dependent synthetase/ligase" evidence="1">
    <location>
        <begin position="23"/>
        <end position="134"/>
    </location>
</feature>
<gene>
    <name evidence="2" type="ORF">A3K89_04185</name>
</gene>
<dbReference type="Gene3D" id="3.40.50.980">
    <property type="match status" value="1"/>
</dbReference>
<dbReference type="AlphaFoldDB" id="A0A177YG97"/>